<keyword evidence="1" id="KW-0812">Transmembrane</keyword>
<feature type="transmembrane region" description="Helical" evidence="1">
    <location>
        <begin position="268"/>
        <end position="291"/>
    </location>
</feature>
<comment type="caution">
    <text evidence="2">The sequence shown here is derived from an EMBL/GenBank/DDBJ whole genome shotgun (WGS) entry which is preliminary data.</text>
</comment>
<protein>
    <recommendedName>
        <fullName evidence="4">DUF4173 domain-containing protein</fullName>
    </recommendedName>
</protein>
<feature type="transmembrane region" description="Helical" evidence="1">
    <location>
        <begin position="56"/>
        <end position="74"/>
    </location>
</feature>
<proteinExistence type="predicted"/>
<feature type="transmembrane region" description="Helical" evidence="1">
    <location>
        <begin position="406"/>
        <end position="424"/>
    </location>
</feature>
<reference evidence="2 3" key="1">
    <citation type="submission" date="2016-10" db="EMBL/GenBank/DDBJ databases">
        <authorList>
            <person name="Varghese N."/>
            <person name="Submissions S."/>
        </authorList>
    </citation>
    <scope>NUCLEOTIDE SEQUENCE [LARGE SCALE GENOMIC DNA]</scope>
    <source>
        <strain evidence="2 3">DSM 16525</strain>
    </source>
</reference>
<organism evidence="2 3">
    <name type="scientific">Myxococcus fulvus</name>
    <dbReference type="NCBI Taxonomy" id="33"/>
    <lineage>
        <taxon>Bacteria</taxon>
        <taxon>Pseudomonadati</taxon>
        <taxon>Myxococcota</taxon>
        <taxon>Myxococcia</taxon>
        <taxon>Myxococcales</taxon>
        <taxon>Cystobacterineae</taxon>
        <taxon>Myxococcaceae</taxon>
        <taxon>Myxococcus</taxon>
    </lineage>
</organism>
<evidence type="ECO:0000256" key="1">
    <source>
        <dbReference type="SAM" id="Phobius"/>
    </source>
</evidence>
<keyword evidence="1" id="KW-1133">Transmembrane helix</keyword>
<dbReference type="Proteomes" id="UP000183760">
    <property type="component" value="Unassembled WGS sequence"/>
</dbReference>
<keyword evidence="1" id="KW-0472">Membrane</keyword>
<feature type="transmembrane region" description="Helical" evidence="1">
    <location>
        <begin position="81"/>
        <end position="99"/>
    </location>
</feature>
<gene>
    <name evidence="2" type="ORF">SAMN05443572_101453</name>
</gene>
<dbReference type="EMBL" id="FOIB01000001">
    <property type="protein sequence ID" value="SES87901.1"/>
    <property type="molecule type" value="Genomic_DNA"/>
</dbReference>
<sequence>MSSSLPAVPTNAQSAAPVAPVVQPRVKPFAPRRTLGVALGVGVLAEVLLGREHWGVSFPLMVMALVVALVGVGGREGWQRAAPNTWLLTPLLVVAGFMGVRDSPWLQLLNVVTVGALLALLAHFWAAGRVEWLALGDYPGVVVSTVFRSLVQPPAMVREAVDLRGAMSRMPRLFPLLRGLVLTLPVVGLFLVLLWSADAAFASALERVLALEVGTVLEEGVGRVLGVLFSASATAALVGHALRRRTRRESGEEEVGEGRAWLGLTEALTLLVAVDVLFLVFVRFQVAYLFVGDAVAPAPGYSYAEYARRGFFELLLVSMLTLCLIMALARWTVRETAKAKVAFQVAASVMTVLTVAILASAMKRLGMYEDAFGYTRLRVFTHVFMVFLGGVLAWRGVTLWWRPERFAVGAFAAALGAVVTVNVINPDALIVRHNLARELAQGAGEGAPRPEGVVDVGYLYELSLDAVPELARGLPSTRLLSDEFRARACEDVSWPEWSLSRWRACRALSALAPAPVSAGGS</sequence>
<name>A0ABY1BWA9_MYXFU</name>
<evidence type="ECO:0008006" key="4">
    <source>
        <dbReference type="Google" id="ProtNLM"/>
    </source>
</evidence>
<evidence type="ECO:0000313" key="2">
    <source>
        <dbReference type="EMBL" id="SES87901.1"/>
    </source>
</evidence>
<dbReference type="Pfam" id="PF13687">
    <property type="entry name" value="DUF4153"/>
    <property type="match status" value="1"/>
</dbReference>
<dbReference type="InterPro" id="IPR025291">
    <property type="entry name" value="DUF4153"/>
</dbReference>
<evidence type="ECO:0000313" key="3">
    <source>
        <dbReference type="Proteomes" id="UP000183760"/>
    </source>
</evidence>
<feature type="transmembrane region" description="Helical" evidence="1">
    <location>
        <begin position="374"/>
        <end position="394"/>
    </location>
</feature>
<feature type="transmembrane region" description="Helical" evidence="1">
    <location>
        <begin position="221"/>
        <end position="242"/>
    </location>
</feature>
<keyword evidence="3" id="KW-1185">Reference proteome</keyword>
<feature type="transmembrane region" description="Helical" evidence="1">
    <location>
        <begin position="341"/>
        <end position="362"/>
    </location>
</feature>
<accession>A0ABY1BWA9</accession>
<feature type="transmembrane region" description="Helical" evidence="1">
    <location>
        <begin position="105"/>
        <end position="126"/>
    </location>
</feature>
<dbReference type="RefSeq" id="WP_143096910.1">
    <property type="nucleotide sequence ID" value="NZ_BJXR01000025.1"/>
</dbReference>
<feature type="transmembrane region" description="Helical" evidence="1">
    <location>
        <begin position="176"/>
        <end position="201"/>
    </location>
</feature>
<feature type="transmembrane region" description="Helical" evidence="1">
    <location>
        <begin position="311"/>
        <end position="329"/>
    </location>
</feature>